<dbReference type="InterPro" id="IPR017972">
    <property type="entry name" value="Cyt_P450_CS"/>
</dbReference>
<dbReference type="GO" id="GO:0005506">
    <property type="term" value="F:iron ion binding"/>
    <property type="evidence" value="ECO:0007669"/>
    <property type="project" value="InterPro"/>
</dbReference>
<keyword evidence="8 10" id="KW-0503">Monooxygenase</keyword>
<dbReference type="Gene3D" id="1.10.630.10">
    <property type="entry name" value="Cytochrome P450"/>
    <property type="match status" value="1"/>
</dbReference>
<evidence type="ECO:0000256" key="1">
    <source>
        <dbReference type="ARBA" id="ARBA00001971"/>
    </source>
</evidence>
<reference evidence="11 12" key="1">
    <citation type="journal article" date="2024" name="J Genomics">
        <title>Draft genome sequencing and assembly of Favolaschia claudopus CIRM-BRFM 2984 isolated from oak limbs.</title>
        <authorList>
            <person name="Navarro D."/>
            <person name="Drula E."/>
            <person name="Chaduli D."/>
            <person name="Cazenave R."/>
            <person name="Ahrendt S."/>
            <person name="Wang J."/>
            <person name="Lipzen A."/>
            <person name="Daum C."/>
            <person name="Barry K."/>
            <person name="Grigoriev I.V."/>
            <person name="Favel A."/>
            <person name="Rosso M.N."/>
            <person name="Martin F."/>
        </authorList>
    </citation>
    <scope>NUCLEOTIDE SEQUENCE [LARGE SCALE GENOMIC DNA]</scope>
    <source>
        <strain evidence="11 12">CIRM-BRFM 2984</strain>
    </source>
</reference>
<evidence type="ECO:0000313" key="12">
    <source>
        <dbReference type="Proteomes" id="UP001362999"/>
    </source>
</evidence>
<dbReference type="PRINTS" id="PR00463">
    <property type="entry name" value="EP450I"/>
</dbReference>
<evidence type="ECO:0000256" key="2">
    <source>
        <dbReference type="ARBA" id="ARBA00005179"/>
    </source>
</evidence>
<keyword evidence="5 9" id="KW-0479">Metal-binding</keyword>
<name>A0AAW0DQY3_9AGAR</name>
<keyword evidence="7 9" id="KW-0408">Iron</keyword>
<dbReference type="InterPro" id="IPR036396">
    <property type="entry name" value="Cyt_P450_sf"/>
</dbReference>
<dbReference type="Proteomes" id="UP001362999">
    <property type="component" value="Unassembled WGS sequence"/>
</dbReference>
<sequence length="530" mass="59310">MFVESVVALLVTTVALLWLLRRSFLLPLPPGPRGHLFSGIPSSLLKTEPWKTYAAWGVHYGAPILCFRVYNRITIIVNDYSAVHDLLERRAAIYSGRPMSWMFHVICGRGPAVFNISGLDPRHAVYRRLLQSGLGVQAVKDYTPILEDEINVLLRGLRETPAQFERHIRRNATAVIMKVAFGYSVLDNDDPFISIADESSKISGWAMAPGRWLVDYLPILRFVPAWFPFAQFQRQGAEWRKTLEFVSDVPHNWVKEQMAAGTNIPSFTSRLLKPGMSEEEEDIVKWCAGALNAGAADTSQSTEVILSKTVSALISFIMLMALHPTIQDQARDEIDANIGRLPRVSDLDRLPFLRAVLKEVMRFAPVGNLALPHQATQDDVYGGYRIPAGSTVIPNVWAILHDPELYPDPFVFDPARFFSGSDSASAGLSGRAGQPDPYAYVWGFGRRRCPGIQFAEPALLLAMACILHTFVIHPELAENVQLEFTTGITSHIKPFGVRFTERWPDSQVPPSKIPPPTVELRPRLYTRVKL</sequence>
<comment type="pathway">
    <text evidence="2">Secondary metabolite biosynthesis.</text>
</comment>
<dbReference type="CDD" id="cd11065">
    <property type="entry name" value="CYP64-like"/>
    <property type="match status" value="1"/>
</dbReference>
<dbReference type="GO" id="GO:0016705">
    <property type="term" value="F:oxidoreductase activity, acting on paired donors, with incorporation or reduction of molecular oxygen"/>
    <property type="evidence" value="ECO:0007669"/>
    <property type="project" value="InterPro"/>
</dbReference>
<evidence type="ECO:0000256" key="7">
    <source>
        <dbReference type="ARBA" id="ARBA00023004"/>
    </source>
</evidence>
<comment type="caution">
    <text evidence="11">The sequence shown here is derived from an EMBL/GenBank/DDBJ whole genome shotgun (WGS) entry which is preliminary data.</text>
</comment>
<gene>
    <name evidence="11" type="ORF">R3P38DRAFT_3343441</name>
</gene>
<accession>A0AAW0DQY3</accession>
<dbReference type="InterPro" id="IPR001128">
    <property type="entry name" value="Cyt_P450"/>
</dbReference>
<dbReference type="InterPro" id="IPR050364">
    <property type="entry name" value="Cytochrome_P450_fung"/>
</dbReference>
<feature type="binding site" description="axial binding residue" evidence="9">
    <location>
        <position position="449"/>
    </location>
    <ligand>
        <name>heme</name>
        <dbReference type="ChEBI" id="CHEBI:30413"/>
    </ligand>
    <ligandPart>
        <name>Fe</name>
        <dbReference type="ChEBI" id="CHEBI:18248"/>
    </ligandPart>
</feature>
<evidence type="ECO:0000256" key="4">
    <source>
        <dbReference type="ARBA" id="ARBA00022617"/>
    </source>
</evidence>
<evidence type="ECO:0000256" key="3">
    <source>
        <dbReference type="ARBA" id="ARBA00010617"/>
    </source>
</evidence>
<evidence type="ECO:0000256" key="6">
    <source>
        <dbReference type="ARBA" id="ARBA00023002"/>
    </source>
</evidence>
<proteinExistence type="inferred from homology"/>
<dbReference type="GO" id="GO:0004497">
    <property type="term" value="F:monooxygenase activity"/>
    <property type="evidence" value="ECO:0007669"/>
    <property type="project" value="UniProtKB-KW"/>
</dbReference>
<dbReference type="PANTHER" id="PTHR46300">
    <property type="entry name" value="P450, PUTATIVE (EUROFUNG)-RELATED-RELATED"/>
    <property type="match status" value="1"/>
</dbReference>
<protein>
    <submittedName>
        <fullName evidence="11">Cytochrome P450</fullName>
    </submittedName>
</protein>
<keyword evidence="12" id="KW-1185">Reference proteome</keyword>
<evidence type="ECO:0000256" key="10">
    <source>
        <dbReference type="RuleBase" id="RU000461"/>
    </source>
</evidence>
<organism evidence="11 12">
    <name type="scientific">Favolaschia claudopus</name>
    <dbReference type="NCBI Taxonomy" id="2862362"/>
    <lineage>
        <taxon>Eukaryota</taxon>
        <taxon>Fungi</taxon>
        <taxon>Dikarya</taxon>
        <taxon>Basidiomycota</taxon>
        <taxon>Agaricomycotina</taxon>
        <taxon>Agaricomycetes</taxon>
        <taxon>Agaricomycetidae</taxon>
        <taxon>Agaricales</taxon>
        <taxon>Marasmiineae</taxon>
        <taxon>Mycenaceae</taxon>
        <taxon>Favolaschia</taxon>
    </lineage>
</organism>
<dbReference type="SUPFAM" id="SSF48264">
    <property type="entry name" value="Cytochrome P450"/>
    <property type="match status" value="1"/>
</dbReference>
<dbReference type="GO" id="GO:0020037">
    <property type="term" value="F:heme binding"/>
    <property type="evidence" value="ECO:0007669"/>
    <property type="project" value="InterPro"/>
</dbReference>
<comment type="similarity">
    <text evidence="3 10">Belongs to the cytochrome P450 family.</text>
</comment>
<comment type="cofactor">
    <cofactor evidence="1 9">
        <name>heme</name>
        <dbReference type="ChEBI" id="CHEBI:30413"/>
    </cofactor>
</comment>
<dbReference type="Pfam" id="PF00067">
    <property type="entry name" value="p450"/>
    <property type="match status" value="1"/>
</dbReference>
<keyword evidence="4 9" id="KW-0349">Heme</keyword>
<evidence type="ECO:0000313" key="11">
    <source>
        <dbReference type="EMBL" id="KAK7054002.1"/>
    </source>
</evidence>
<keyword evidence="6 10" id="KW-0560">Oxidoreductase</keyword>
<evidence type="ECO:0000256" key="8">
    <source>
        <dbReference type="ARBA" id="ARBA00023033"/>
    </source>
</evidence>
<dbReference type="PROSITE" id="PS00086">
    <property type="entry name" value="CYTOCHROME_P450"/>
    <property type="match status" value="1"/>
</dbReference>
<evidence type="ECO:0000256" key="9">
    <source>
        <dbReference type="PIRSR" id="PIRSR602401-1"/>
    </source>
</evidence>
<dbReference type="AlphaFoldDB" id="A0AAW0DQY3"/>
<evidence type="ECO:0000256" key="5">
    <source>
        <dbReference type="ARBA" id="ARBA00022723"/>
    </source>
</evidence>
<dbReference type="PANTHER" id="PTHR46300:SF7">
    <property type="entry name" value="P450, PUTATIVE (EUROFUNG)-RELATED"/>
    <property type="match status" value="1"/>
</dbReference>
<dbReference type="PRINTS" id="PR00385">
    <property type="entry name" value="P450"/>
</dbReference>
<dbReference type="InterPro" id="IPR002401">
    <property type="entry name" value="Cyt_P450_E_grp-I"/>
</dbReference>
<dbReference type="EMBL" id="JAWWNJ010000006">
    <property type="protein sequence ID" value="KAK7054002.1"/>
    <property type="molecule type" value="Genomic_DNA"/>
</dbReference>